<dbReference type="EMBL" id="GGEC01093566">
    <property type="protein sequence ID" value="MBX74050.1"/>
    <property type="molecule type" value="Transcribed_RNA"/>
</dbReference>
<name>A0A2P2R4B9_RHIMU</name>
<sequence>MCTNDFHCILKMERDYLRNSKNPLILSLR</sequence>
<accession>A0A2P2R4B9</accession>
<dbReference type="AlphaFoldDB" id="A0A2P2R4B9"/>
<organism evidence="1">
    <name type="scientific">Rhizophora mucronata</name>
    <name type="common">Asiatic mangrove</name>
    <dbReference type="NCBI Taxonomy" id="61149"/>
    <lineage>
        <taxon>Eukaryota</taxon>
        <taxon>Viridiplantae</taxon>
        <taxon>Streptophyta</taxon>
        <taxon>Embryophyta</taxon>
        <taxon>Tracheophyta</taxon>
        <taxon>Spermatophyta</taxon>
        <taxon>Magnoliopsida</taxon>
        <taxon>eudicotyledons</taxon>
        <taxon>Gunneridae</taxon>
        <taxon>Pentapetalae</taxon>
        <taxon>rosids</taxon>
        <taxon>fabids</taxon>
        <taxon>Malpighiales</taxon>
        <taxon>Rhizophoraceae</taxon>
        <taxon>Rhizophora</taxon>
    </lineage>
</organism>
<reference evidence="1" key="1">
    <citation type="submission" date="2018-02" db="EMBL/GenBank/DDBJ databases">
        <title>Rhizophora mucronata_Transcriptome.</title>
        <authorList>
            <person name="Meera S.P."/>
            <person name="Sreeshan A."/>
            <person name="Augustine A."/>
        </authorList>
    </citation>
    <scope>NUCLEOTIDE SEQUENCE</scope>
    <source>
        <tissue evidence="1">Leaf</tissue>
    </source>
</reference>
<protein>
    <submittedName>
        <fullName evidence="1">Uncharacterized protein</fullName>
    </submittedName>
</protein>
<evidence type="ECO:0000313" key="1">
    <source>
        <dbReference type="EMBL" id="MBX74050.1"/>
    </source>
</evidence>
<proteinExistence type="predicted"/>